<dbReference type="InterPro" id="IPR036691">
    <property type="entry name" value="Endo/exonu/phosph_ase_sf"/>
</dbReference>
<protein>
    <submittedName>
        <fullName evidence="12">Endonuclease/exonuclease/phosphatase</fullName>
    </submittedName>
</protein>
<comment type="subcellular location">
    <subcellularLocation>
        <location evidence="3">Nucleus</location>
        <location evidence="3">PML body</location>
    </subcellularLocation>
</comment>
<sequence>MFNTTTTIHGRPRGQLTPQEYFTFRDDKWWPVEPPPTPASTSTQPSTTPNPFRLSVLSWNIDFMRDEDDARMSAALDYLGTYIAGIRRDSGDSAPVVVMLNEMTAGDLRLIKLAGWIREGYDITDATTVDWESDAYGTTMLIPRNFSISSVARLHYTITAMQRDALFNTTPTEPGPRPILRLCTTHLESLAAKPPKRPAQLAAAAEYLRGGKTGGGGKVLGGILGGDLNAIEAFDKTLPEECGLKDAFLENGGKEGEEGGMTWGQMAEPWQRARFGLGRLDKILFCGEEKALKLVGFKTFGLGVTITDQQAAERLLQRGSLEQPWVTDHLGVRADFLVEVPGIGDQKEEAG</sequence>
<reference evidence="12" key="1">
    <citation type="journal article" date="2023" name="Mol. Phylogenet. Evol.">
        <title>Genome-scale phylogeny and comparative genomics of the fungal order Sordariales.</title>
        <authorList>
            <person name="Hensen N."/>
            <person name="Bonometti L."/>
            <person name="Westerberg I."/>
            <person name="Brannstrom I.O."/>
            <person name="Guillou S."/>
            <person name="Cros-Aarteil S."/>
            <person name="Calhoun S."/>
            <person name="Haridas S."/>
            <person name="Kuo A."/>
            <person name="Mondo S."/>
            <person name="Pangilinan J."/>
            <person name="Riley R."/>
            <person name="LaButti K."/>
            <person name="Andreopoulos B."/>
            <person name="Lipzen A."/>
            <person name="Chen C."/>
            <person name="Yan M."/>
            <person name="Daum C."/>
            <person name="Ng V."/>
            <person name="Clum A."/>
            <person name="Steindorff A."/>
            <person name="Ohm R.A."/>
            <person name="Martin F."/>
            <person name="Silar P."/>
            <person name="Natvig D.O."/>
            <person name="Lalanne C."/>
            <person name="Gautier V."/>
            <person name="Ament-Velasquez S.L."/>
            <person name="Kruys A."/>
            <person name="Hutchinson M.I."/>
            <person name="Powell A.J."/>
            <person name="Barry K."/>
            <person name="Miller A.N."/>
            <person name="Grigoriev I.V."/>
            <person name="Debuchy R."/>
            <person name="Gladieux P."/>
            <person name="Hiltunen Thoren M."/>
            <person name="Johannesson H."/>
        </authorList>
    </citation>
    <scope>NUCLEOTIDE SEQUENCE</scope>
    <source>
        <strain evidence="12">CBS 141.50</strain>
    </source>
</reference>
<evidence type="ECO:0000256" key="5">
    <source>
        <dbReference type="ARBA" id="ARBA00022723"/>
    </source>
</evidence>
<evidence type="ECO:0000256" key="8">
    <source>
        <dbReference type="ARBA" id="ARBA00022842"/>
    </source>
</evidence>
<dbReference type="GO" id="GO:0006302">
    <property type="term" value="P:double-strand break repair"/>
    <property type="evidence" value="ECO:0007669"/>
    <property type="project" value="TreeGrafter"/>
</dbReference>
<keyword evidence="5" id="KW-0479">Metal-binding</keyword>
<evidence type="ECO:0000256" key="4">
    <source>
        <dbReference type="ARBA" id="ARBA00022722"/>
    </source>
</evidence>
<evidence type="ECO:0000256" key="2">
    <source>
        <dbReference type="ARBA" id="ARBA00001946"/>
    </source>
</evidence>
<proteinExistence type="predicted"/>
<dbReference type="GeneID" id="87815123"/>
<dbReference type="InterPro" id="IPR005135">
    <property type="entry name" value="Endo/exonuclease/phosphatase"/>
</dbReference>
<dbReference type="SUPFAM" id="SSF56219">
    <property type="entry name" value="DNase I-like"/>
    <property type="match status" value="1"/>
</dbReference>
<comment type="cofactor">
    <cofactor evidence="1">
        <name>Mn(2+)</name>
        <dbReference type="ChEBI" id="CHEBI:29035"/>
    </cofactor>
</comment>
<accession>A0AAN6ZJG7</accession>
<evidence type="ECO:0000256" key="3">
    <source>
        <dbReference type="ARBA" id="ARBA00004322"/>
    </source>
</evidence>
<organism evidence="12 13">
    <name type="scientific">Dichotomopilus funicola</name>
    <dbReference type="NCBI Taxonomy" id="1934379"/>
    <lineage>
        <taxon>Eukaryota</taxon>
        <taxon>Fungi</taxon>
        <taxon>Dikarya</taxon>
        <taxon>Ascomycota</taxon>
        <taxon>Pezizomycotina</taxon>
        <taxon>Sordariomycetes</taxon>
        <taxon>Sordariomycetidae</taxon>
        <taxon>Sordariales</taxon>
        <taxon>Chaetomiaceae</taxon>
        <taxon>Dichotomopilus</taxon>
    </lineage>
</organism>
<comment type="cofactor">
    <cofactor evidence="2">
        <name>Mg(2+)</name>
        <dbReference type="ChEBI" id="CHEBI:18420"/>
    </cofactor>
</comment>
<dbReference type="GO" id="GO:0004519">
    <property type="term" value="F:endonuclease activity"/>
    <property type="evidence" value="ECO:0007669"/>
    <property type="project" value="UniProtKB-KW"/>
</dbReference>
<evidence type="ECO:0000256" key="9">
    <source>
        <dbReference type="ARBA" id="ARBA00023204"/>
    </source>
</evidence>
<dbReference type="PANTHER" id="PTHR15822:SF4">
    <property type="entry name" value="TYROSYL-DNA PHOSPHODIESTERASE 2"/>
    <property type="match status" value="1"/>
</dbReference>
<keyword evidence="7" id="KW-0378">Hydrolase</keyword>
<keyword evidence="9" id="KW-0234">DNA repair</keyword>
<keyword evidence="10" id="KW-0539">Nucleus</keyword>
<keyword evidence="6" id="KW-0227">DNA damage</keyword>
<dbReference type="GO" id="GO:0046872">
    <property type="term" value="F:metal ion binding"/>
    <property type="evidence" value="ECO:0007669"/>
    <property type="project" value="UniProtKB-KW"/>
</dbReference>
<feature type="domain" description="Endonuclease/exonuclease/phosphatase" evidence="11">
    <location>
        <begin position="57"/>
        <end position="329"/>
    </location>
</feature>
<dbReference type="CDD" id="cd09080">
    <property type="entry name" value="TDP2"/>
    <property type="match status" value="1"/>
</dbReference>
<dbReference type="Gene3D" id="3.60.10.10">
    <property type="entry name" value="Endonuclease/exonuclease/phosphatase"/>
    <property type="match status" value="1"/>
</dbReference>
<comment type="caution">
    <text evidence="12">The sequence shown here is derived from an EMBL/GenBank/DDBJ whole genome shotgun (WGS) entry which is preliminary data.</text>
</comment>
<evidence type="ECO:0000313" key="13">
    <source>
        <dbReference type="Proteomes" id="UP001302676"/>
    </source>
</evidence>
<evidence type="ECO:0000256" key="10">
    <source>
        <dbReference type="ARBA" id="ARBA00023242"/>
    </source>
</evidence>
<evidence type="ECO:0000313" key="12">
    <source>
        <dbReference type="EMBL" id="KAK4139839.1"/>
    </source>
</evidence>
<dbReference type="InterPro" id="IPR051547">
    <property type="entry name" value="TDP2-like"/>
</dbReference>
<dbReference type="Pfam" id="PF03372">
    <property type="entry name" value="Exo_endo_phos"/>
    <property type="match status" value="1"/>
</dbReference>
<dbReference type="GO" id="GO:0005737">
    <property type="term" value="C:cytoplasm"/>
    <property type="evidence" value="ECO:0007669"/>
    <property type="project" value="TreeGrafter"/>
</dbReference>
<evidence type="ECO:0000259" key="11">
    <source>
        <dbReference type="Pfam" id="PF03372"/>
    </source>
</evidence>
<dbReference type="EMBL" id="MU853648">
    <property type="protein sequence ID" value="KAK4139839.1"/>
    <property type="molecule type" value="Genomic_DNA"/>
</dbReference>
<dbReference type="Proteomes" id="UP001302676">
    <property type="component" value="Unassembled WGS sequence"/>
</dbReference>
<reference evidence="12" key="2">
    <citation type="submission" date="2023-05" db="EMBL/GenBank/DDBJ databases">
        <authorList>
            <consortium name="Lawrence Berkeley National Laboratory"/>
            <person name="Steindorff A."/>
            <person name="Hensen N."/>
            <person name="Bonometti L."/>
            <person name="Westerberg I."/>
            <person name="Brannstrom I.O."/>
            <person name="Guillou S."/>
            <person name="Cros-Aarteil S."/>
            <person name="Calhoun S."/>
            <person name="Haridas S."/>
            <person name="Kuo A."/>
            <person name="Mondo S."/>
            <person name="Pangilinan J."/>
            <person name="Riley R."/>
            <person name="Labutti K."/>
            <person name="Andreopoulos B."/>
            <person name="Lipzen A."/>
            <person name="Chen C."/>
            <person name="Yanf M."/>
            <person name="Daum C."/>
            <person name="Ng V."/>
            <person name="Clum A."/>
            <person name="Ohm R."/>
            <person name="Martin F."/>
            <person name="Silar P."/>
            <person name="Natvig D."/>
            <person name="Lalanne C."/>
            <person name="Gautier V."/>
            <person name="Ament-Velasquez S.L."/>
            <person name="Kruys A."/>
            <person name="Hutchinson M.I."/>
            <person name="Powell A.J."/>
            <person name="Barry K."/>
            <person name="Miller A.N."/>
            <person name="Grigoriev I.V."/>
            <person name="Debuchy R."/>
            <person name="Gladieux P."/>
            <person name="Thoren M.H."/>
            <person name="Johannesson H."/>
        </authorList>
    </citation>
    <scope>NUCLEOTIDE SEQUENCE</scope>
    <source>
        <strain evidence="12">CBS 141.50</strain>
    </source>
</reference>
<dbReference type="PANTHER" id="PTHR15822">
    <property type="entry name" value="TRAF AND TNF RECEPTOR-ASSOCIATED PROTEIN"/>
    <property type="match status" value="1"/>
</dbReference>
<evidence type="ECO:0000256" key="6">
    <source>
        <dbReference type="ARBA" id="ARBA00022763"/>
    </source>
</evidence>
<keyword evidence="12" id="KW-0255">Endonuclease</keyword>
<keyword evidence="8" id="KW-0460">Magnesium</keyword>
<evidence type="ECO:0000256" key="7">
    <source>
        <dbReference type="ARBA" id="ARBA00022801"/>
    </source>
</evidence>
<name>A0AAN6ZJG7_9PEZI</name>
<dbReference type="GO" id="GO:0070260">
    <property type="term" value="F:5'-tyrosyl-DNA phosphodiesterase activity"/>
    <property type="evidence" value="ECO:0007669"/>
    <property type="project" value="TreeGrafter"/>
</dbReference>
<evidence type="ECO:0000256" key="1">
    <source>
        <dbReference type="ARBA" id="ARBA00001936"/>
    </source>
</evidence>
<gene>
    <name evidence="12" type="ORF">C8A04DRAFT_15488</name>
</gene>
<dbReference type="RefSeq" id="XP_062633210.1">
    <property type="nucleotide sequence ID" value="XM_062778510.1"/>
</dbReference>
<keyword evidence="13" id="KW-1185">Reference proteome</keyword>
<dbReference type="AlphaFoldDB" id="A0AAN6ZJG7"/>
<keyword evidence="4" id="KW-0540">Nuclease</keyword>
<dbReference type="GO" id="GO:0003697">
    <property type="term" value="F:single-stranded DNA binding"/>
    <property type="evidence" value="ECO:0007669"/>
    <property type="project" value="TreeGrafter"/>
</dbReference>